<sequence>MKFTSNSWPILICFILIISLVFNVYSIISKDSADNGALNQEKETEQQYESELVEKEEAIASLQEELEAKKGTAPVEAEEAEQAASEDGAEPDEIINTAQRFIEYAFESDPESYATRKKLALNYMTESLYETLYPADGMDQEQQKIAIEINEVNVFADGQNENEAIVHYTYSEEIRSSGYEEDKEMYAKLSFTVEGNLLKVAEIKPLENEYGGI</sequence>
<feature type="region of interest" description="Disordered" evidence="1">
    <location>
        <begin position="67"/>
        <end position="92"/>
    </location>
</feature>
<dbReference type="RefSeq" id="WP_191715307.1">
    <property type="nucleotide sequence ID" value="NZ_JACSPU010000003.1"/>
</dbReference>
<evidence type="ECO:0000256" key="1">
    <source>
        <dbReference type="SAM" id="MobiDB-lite"/>
    </source>
</evidence>
<organism evidence="2 3">
    <name type="scientific">Planococcus wigleyi</name>
    <dbReference type="NCBI Taxonomy" id="2762216"/>
    <lineage>
        <taxon>Bacteria</taxon>
        <taxon>Bacillati</taxon>
        <taxon>Bacillota</taxon>
        <taxon>Bacilli</taxon>
        <taxon>Bacillales</taxon>
        <taxon>Caryophanaceae</taxon>
        <taxon>Planococcus</taxon>
    </lineage>
</organism>
<accession>A0ABR8WDK3</accession>
<proteinExistence type="predicted"/>
<gene>
    <name evidence="2" type="ORF">H9630_09760</name>
</gene>
<evidence type="ECO:0000313" key="2">
    <source>
        <dbReference type="EMBL" id="MBD8015104.1"/>
    </source>
</evidence>
<comment type="caution">
    <text evidence="2">The sequence shown here is derived from an EMBL/GenBank/DDBJ whole genome shotgun (WGS) entry which is preliminary data.</text>
</comment>
<evidence type="ECO:0000313" key="3">
    <source>
        <dbReference type="Proteomes" id="UP000658980"/>
    </source>
</evidence>
<protein>
    <submittedName>
        <fullName evidence="2">Uncharacterized protein</fullName>
    </submittedName>
</protein>
<dbReference type="Proteomes" id="UP000658980">
    <property type="component" value="Unassembled WGS sequence"/>
</dbReference>
<dbReference type="EMBL" id="JACSPU010000003">
    <property type="protein sequence ID" value="MBD8015104.1"/>
    <property type="molecule type" value="Genomic_DNA"/>
</dbReference>
<name>A0ABR8WDK3_9BACL</name>
<keyword evidence="3" id="KW-1185">Reference proteome</keyword>
<reference evidence="2 3" key="1">
    <citation type="submission" date="2020-08" db="EMBL/GenBank/DDBJ databases">
        <title>A Genomic Blueprint of the Chicken Gut Microbiome.</title>
        <authorList>
            <person name="Gilroy R."/>
            <person name="Ravi A."/>
            <person name="Getino M."/>
            <person name="Pursley I."/>
            <person name="Horton D.L."/>
            <person name="Alikhan N.-F."/>
            <person name="Baker D."/>
            <person name="Gharbi K."/>
            <person name="Hall N."/>
            <person name="Watson M."/>
            <person name="Adriaenssens E.M."/>
            <person name="Foster-Nyarko E."/>
            <person name="Jarju S."/>
            <person name="Secka A."/>
            <person name="Antonio M."/>
            <person name="Oren A."/>
            <person name="Chaudhuri R."/>
            <person name="La Ragione R.M."/>
            <person name="Hildebrand F."/>
            <person name="Pallen M.J."/>
        </authorList>
    </citation>
    <scope>NUCLEOTIDE SEQUENCE [LARGE SCALE GENOMIC DNA]</scope>
    <source>
        <strain evidence="2 3">Sa1BUA13</strain>
    </source>
</reference>